<keyword evidence="3" id="KW-0813">Transport</keyword>
<evidence type="ECO:0000256" key="2">
    <source>
        <dbReference type="ARBA" id="ARBA00009773"/>
    </source>
</evidence>
<keyword evidence="12" id="KW-1185">Reference proteome</keyword>
<dbReference type="RefSeq" id="WP_281807099.1">
    <property type="nucleotide sequence ID" value="NZ_BSDO01000002.1"/>
</dbReference>
<dbReference type="GO" id="GO:0005886">
    <property type="term" value="C:plasma membrane"/>
    <property type="evidence" value="ECO:0007669"/>
    <property type="project" value="UniProtKB-SubCell"/>
</dbReference>
<dbReference type="Proteomes" id="UP001144397">
    <property type="component" value="Unassembled WGS sequence"/>
</dbReference>
<organism evidence="9 11">
    <name type="scientific">Xanthobacter flavus</name>
    <dbReference type="NCBI Taxonomy" id="281"/>
    <lineage>
        <taxon>Bacteria</taxon>
        <taxon>Pseudomonadati</taxon>
        <taxon>Pseudomonadota</taxon>
        <taxon>Alphaproteobacteria</taxon>
        <taxon>Hyphomicrobiales</taxon>
        <taxon>Xanthobacteraceae</taxon>
        <taxon>Xanthobacter</taxon>
    </lineage>
</organism>
<evidence type="ECO:0000313" key="11">
    <source>
        <dbReference type="Proteomes" id="UP001144397"/>
    </source>
</evidence>
<dbReference type="Proteomes" id="UP001245370">
    <property type="component" value="Unassembled WGS sequence"/>
</dbReference>
<evidence type="ECO:0000256" key="7">
    <source>
        <dbReference type="ARBA" id="ARBA00023136"/>
    </source>
</evidence>
<feature type="transmembrane region" description="Helical" evidence="8">
    <location>
        <begin position="290"/>
        <end position="309"/>
    </location>
</feature>
<keyword evidence="4" id="KW-1003">Cell membrane</keyword>
<reference evidence="10 12" key="2">
    <citation type="submission" date="2023-07" db="EMBL/GenBank/DDBJ databases">
        <title>Genomic Encyclopedia of Type Strains, Phase IV (KMG-IV): sequencing the most valuable type-strain genomes for metagenomic binning, comparative biology and taxonomic classification.</title>
        <authorList>
            <person name="Goeker M."/>
        </authorList>
    </citation>
    <scope>NUCLEOTIDE SEQUENCE [LARGE SCALE GENOMIC DNA]</scope>
    <source>
        <strain evidence="10 12">DSM 338</strain>
    </source>
</reference>
<reference evidence="9" key="1">
    <citation type="submission" date="2022-12" db="EMBL/GenBank/DDBJ databases">
        <title>Reference genome sequencing for broad-spectrum identification of bacterial and archaeal isolates by mass spectrometry.</title>
        <authorList>
            <person name="Sekiguchi Y."/>
            <person name="Tourlousse D.M."/>
        </authorList>
    </citation>
    <scope>NUCLEOTIDE SEQUENCE</scope>
    <source>
        <strain evidence="9">301</strain>
    </source>
</reference>
<dbReference type="InterPro" id="IPR002549">
    <property type="entry name" value="AI-2E-like"/>
</dbReference>
<keyword evidence="7 8" id="KW-0472">Membrane</keyword>
<comment type="subcellular location">
    <subcellularLocation>
        <location evidence="1">Cell membrane</location>
        <topology evidence="1">Multi-pass membrane protein</topology>
    </subcellularLocation>
</comment>
<evidence type="ECO:0000256" key="5">
    <source>
        <dbReference type="ARBA" id="ARBA00022692"/>
    </source>
</evidence>
<dbReference type="PANTHER" id="PTHR21716">
    <property type="entry name" value="TRANSMEMBRANE PROTEIN"/>
    <property type="match status" value="1"/>
</dbReference>
<proteinExistence type="inferred from homology"/>
<evidence type="ECO:0000313" key="10">
    <source>
        <dbReference type="EMBL" id="MDR6332166.1"/>
    </source>
</evidence>
<feature type="transmembrane region" description="Helical" evidence="8">
    <location>
        <begin position="166"/>
        <end position="193"/>
    </location>
</feature>
<comment type="similarity">
    <text evidence="2">Belongs to the autoinducer-2 exporter (AI-2E) (TC 2.A.86) family.</text>
</comment>
<name>A0A9W6CMV8_XANFL</name>
<dbReference type="EMBL" id="JAVDPY010000001">
    <property type="protein sequence ID" value="MDR6332166.1"/>
    <property type="molecule type" value="Genomic_DNA"/>
</dbReference>
<protein>
    <submittedName>
        <fullName evidence="9">AI-2E family transporter</fullName>
    </submittedName>
    <submittedName>
        <fullName evidence="10">PurR-regulated permease PerM</fullName>
    </submittedName>
</protein>
<feature type="transmembrane region" description="Helical" evidence="8">
    <location>
        <begin position="78"/>
        <end position="100"/>
    </location>
</feature>
<dbReference type="AlphaFoldDB" id="A0A9W6CMV8"/>
<dbReference type="GeneID" id="95762548"/>
<comment type="caution">
    <text evidence="9">The sequence shown here is derived from an EMBL/GenBank/DDBJ whole genome shotgun (WGS) entry which is preliminary data.</text>
</comment>
<feature type="transmembrane region" description="Helical" evidence="8">
    <location>
        <begin position="21"/>
        <end position="45"/>
    </location>
</feature>
<evidence type="ECO:0000313" key="9">
    <source>
        <dbReference type="EMBL" id="GLI22087.1"/>
    </source>
</evidence>
<feature type="transmembrane region" description="Helical" evidence="8">
    <location>
        <begin position="231"/>
        <end position="250"/>
    </location>
</feature>
<feature type="transmembrane region" description="Helical" evidence="8">
    <location>
        <begin position="321"/>
        <end position="350"/>
    </location>
</feature>
<evidence type="ECO:0000256" key="3">
    <source>
        <dbReference type="ARBA" id="ARBA00022448"/>
    </source>
</evidence>
<evidence type="ECO:0000256" key="6">
    <source>
        <dbReference type="ARBA" id="ARBA00022989"/>
    </source>
</evidence>
<evidence type="ECO:0000313" key="12">
    <source>
        <dbReference type="Proteomes" id="UP001245370"/>
    </source>
</evidence>
<keyword evidence="6 8" id="KW-1133">Transmembrane helix</keyword>
<dbReference type="Pfam" id="PF01594">
    <property type="entry name" value="AI-2E_transport"/>
    <property type="match status" value="1"/>
</dbReference>
<keyword evidence="5 8" id="KW-0812">Transmembrane</keyword>
<evidence type="ECO:0000256" key="4">
    <source>
        <dbReference type="ARBA" id="ARBA00022475"/>
    </source>
</evidence>
<evidence type="ECO:0000256" key="1">
    <source>
        <dbReference type="ARBA" id="ARBA00004651"/>
    </source>
</evidence>
<sequence>MERPHERRQDRPLIRDGSETFGPVLQLALRFGTLALLFGWCFTIVQPFLTSILWGLIIAIASHPLFIRLCAALNGRTATAATLFVVLALTLLVLPAMLLADTLVNSLKLLAHHMADGTLRLPPPPDAVRGWFLVGEPLYSFWMLASTNLDQAISSVASELTWAGKWMLGSATGVLLGILEFVVAIFVAAVLMANATSGQRIAGDVVTRLAGSGGLGYADLAVRTIRSVSKGIIGVALIQSLLAGLGFLAADIPAAGLLALLCLIIAIVQLPLAIVLVPVAIYAFTLLDPMPAVIFAVWCAGVSLIEHVLRPIMLGRGVDVPMLVVFIGAIGGLLSSGVLGLFVGPVVLALGYTLILHWLEAEPARALDVEERRTERPAAE</sequence>
<feature type="transmembrane region" description="Helical" evidence="8">
    <location>
        <begin position="51"/>
        <end position="71"/>
    </location>
</feature>
<dbReference type="EMBL" id="BSDO01000002">
    <property type="protein sequence ID" value="GLI22087.1"/>
    <property type="molecule type" value="Genomic_DNA"/>
</dbReference>
<accession>A0A9W6CMV8</accession>
<gene>
    <name evidence="10" type="ORF">GGQ86_000613</name>
    <name evidence="9" type="ORF">XFLAVUS301_17610</name>
</gene>
<dbReference type="PANTHER" id="PTHR21716:SF67">
    <property type="entry name" value="TRANSPORT PROTEIN YDIK-RELATED"/>
    <property type="match status" value="1"/>
</dbReference>
<evidence type="ECO:0000256" key="8">
    <source>
        <dbReference type="SAM" id="Phobius"/>
    </source>
</evidence>
<feature type="transmembrane region" description="Helical" evidence="8">
    <location>
        <begin position="257"/>
        <end position="284"/>
    </location>
</feature>